<dbReference type="OrthoDB" id="1562405at2759"/>
<dbReference type="VEuPathDB" id="FungiDB:H310_10554"/>
<dbReference type="eggNOG" id="KOG1910">
    <property type="taxonomic scope" value="Eukaryota"/>
</dbReference>
<reference evidence="2" key="1">
    <citation type="submission" date="2013-12" db="EMBL/GenBank/DDBJ databases">
        <title>The Genome Sequence of Aphanomyces invadans NJM9701.</title>
        <authorList>
            <consortium name="The Broad Institute Genomics Platform"/>
            <person name="Russ C."/>
            <person name="Tyler B."/>
            <person name="van West P."/>
            <person name="Dieguez-Uribeondo J."/>
            <person name="Young S.K."/>
            <person name="Zeng Q."/>
            <person name="Gargeya S."/>
            <person name="Fitzgerald M."/>
            <person name="Abouelleil A."/>
            <person name="Alvarado L."/>
            <person name="Chapman S.B."/>
            <person name="Gainer-Dewar J."/>
            <person name="Goldberg J."/>
            <person name="Griggs A."/>
            <person name="Gujja S."/>
            <person name="Hansen M."/>
            <person name="Howarth C."/>
            <person name="Imamovic A."/>
            <person name="Ireland A."/>
            <person name="Larimer J."/>
            <person name="McCowan C."/>
            <person name="Murphy C."/>
            <person name="Pearson M."/>
            <person name="Poon T.W."/>
            <person name="Priest M."/>
            <person name="Roberts A."/>
            <person name="Saif S."/>
            <person name="Shea T."/>
            <person name="Sykes S."/>
            <person name="Wortman J."/>
            <person name="Nusbaum C."/>
            <person name="Birren B."/>
        </authorList>
    </citation>
    <scope>NUCLEOTIDE SEQUENCE [LARGE SCALE GENOMIC DNA]</scope>
    <source>
        <strain evidence="2">NJM9701</strain>
    </source>
</reference>
<name>A0A024TSZ0_9STRA</name>
<protein>
    <submittedName>
        <fullName evidence="2">Uncharacterized protein</fullName>
    </submittedName>
</protein>
<feature type="compositionally biased region" description="Pro residues" evidence="1">
    <location>
        <begin position="1560"/>
        <end position="1569"/>
    </location>
</feature>
<dbReference type="Pfam" id="PF10344">
    <property type="entry name" value="Hobbit"/>
    <property type="match status" value="2"/>
</dbReference>
<feature type="region of interest" description="Disordered" evidence="1">
    <location>
        <begin position="1556"/>
        <end position="1595"/>
    </location>
</feature>
<feature type="region of interest" description="Disordered" evidence="1">
    <location>
        <begin position="2303"/>
        <end position="2323"/>
    </location>
</feature>
<dbReference type="STRING" id="157072.A0A024TSZ0"/>
<dbReference type="PANTHER" id="PTHR15678:SF6">
    <property type="entry name" value="BRIDGE-LIKE LIPID TRANSFER PROTEIN FAMILY MEMBER 2"/>
    <property type="match status" value="1"/>
</dbReference>
<evidence type="ECO:0000313" key="2">
    <source>
        <dbReference type="EMBL" id="ETV96402.1"/>
    </source>
</evidence>
<organism evidence="2">
    <name type="scientific">Aphanomyces invadans</name>
    <dbReference type="NCBI Taxonomy" id="157072"/>
    <lineage>
        <taxon>Eukaryota</taxon>
        <taxon>Sar</taxon>
        <taxon>Stramenopiles</taxon>
        <taxon>Oomycota</taxon>
        <taxon>Saprolegniomycetes</taxon>
        <taxon>Saprolegniales</taxon>
        <taxon>Verrucalvaceae</taxon>
        <taxon>Aphanomyces</taxon>
    </lineage>
</organism>
<accession>A0A024TSZ0</accession>
<dbReference type="GeneID" id="20087604"/>
<sequence>MVAARDAACGIATLFVLVFVGSLAVQVALNVLIHKLERLFTGISIDPTMTATIRMHPVRIKLWGRFVKFFQAPRQENVVSIVLSSVEVHVTKHHATSSHAELGPPKPPLDLVGLAKLASSDHPLWAQVLPIVHRFAFLVRFVHLVKVSIANVSIELHDGHNEKVGAVTDASVDFQASVDPGTHNLVVSVHVSRDRPMSISAPAAGIHVNVDGIALHVTIPVPPNRHDRRLPLPSAVAISCGSAHVSVDAPSFADAFLHSSVDANANSSASQASEVSTAPIAVDAVLGLLVLLPSTISLSWRSVTAAIAHPSCPTCCAELLNLAAIYTNTSPSHGVAVDVQTMSIQLCRSKDAKQCVVQVGPLTGSLDATQRVTTVALRAFAELKRAHVAFSDWIEPWISFAWAVDVPSPTPRSVRSTPTIVSSLEVHGKVTNVSILLVPRSAVDADDPSRHCPPLEIRVDDISASSLPQDSLNVRSCAELRLSRVSVRVVCPDSSATSSAVTLDYMRLFLFPSASILNSSCDDPAEIELEGEWLEVQYSPQLLHALGGVAHVVLFTCRAPLTRVFALPKAREATPAVPPQRSLDDMFRKEPVYPRVKFQGLVKRIVASFPVALTAHAAPTMEQVSVDSWTIDTDATSARFRVRMQQIKVGQRTRVKLKPYLVVGHFAVEETPVGASAVVDLYGENVAATWDVLSQIRVLKVVQDVTAAVYRMLFQVFHSYTLHVAPPHSKFRAFAGGVNPSMDDMAAYTAMVAHLQASISSSGDKLHRLLIHNVAISAPALQLDVAVGVFGGSDLPNLWNFASIQVAWRTDPVVSAASVFVRRTVGSRMDHVFGEYEALLRQRQKVLEVDYPSPLSEAPEETLCVSLSQLRVVIPYACLERIAAVAALVQTQLATLATILAQTMSAFWRPLQQNPHFFRYFLKPPRPSNPKIVLDVRQVEVAWIDDPMEGWLEQVAPIWMSTLVEQEGRRQILNDQWTALQATNPDPAATTAWFESKQDELAQTIAASYIRRCQQIQSSRQPTTTRLTVMLSHIHGWVHPIVDHVQLIRRMKQVDPDTHALLQQPHCVRPCFDLLAGVSLHVTVDTVHVQVRGPQSSPPPLRVDQVAVKGDVIVGQPTSTPAFQASQRIELPEFQHLQVTASTIPVKVFHDVEITVVGAAVSYSPLLHPSLVGLALDAQQCLPFVLPALELRTSPYWDILRRLVHGRATVRCRDTTVRLTSQDAGEFILVTVHTVDAAYTKGAVRVDVERVQCKIEPHGVGTILQVPKLSMAIALSWGEDGVPASHYVYPVKFSFLDANQAVQVHIQDPPAAATNPSKLSVAVQLTVGTNERKDTTSVVVYGSTVAWLLEFGQWYMHKLSIPPVSARQRRRGMPPVDRAVRLADLAHHMHRLVVESVQVEHGIDLVVYHSDSSPIGVRVLVKDVFASLAMSYGIVRSLSDCFDHHMVAVDPTHCDWAIHDVVANVQEIQLRVCTVKSGSRGVAFVMLHQSYAVMEPSRTIPPWDDKAKTIREQFHAIPMEFEASGDDGREGADTSRPVEAKSILEHFDIKDDVHLLKQHAPPPPPPPSSTPAKDKCMPRRLSTPRPPSTMKSDAAPQSPELGCLCYVLVHQPRILLTLDTIEALVEIALEWWEFLQAQVPSLSDIPVAVVREVEATLAVPAAPVDEANKAPTSHLEHMLVHSPVPKVRVSSTHDLSAQLRAADEHAPADAVHAPTAVIQTLLRIKVLDFQLAVQDTAHKGSLLIAIPSGCVEPAVDLEHKSEHVDVSVTGVYLYTSSLEVDVRTHHWLKPDADAYSKASTMVWKQVLQASAIDGAIAITHDVPKLHEVDVHMARIQVMVDVECKQILLDMGTLFAARILDKREKHKAAADCHQRPPPRADSSDALLASTAPEARSSDVVAMLPQLWHKRRALGWTMTALRYQESCRVGVLPCEQPVQDNVQAYRRWLPTRQTAPPAVGPSAAHANLMSLAREVAVLSVEINCAFAEYKKHKQVHPTVDLQFDLEAASVLVKGTTFDLLRVETYGVECSLSQFEDQSGTLSITIHALSAVNLMPQTPLPDLIVPVDRKPAEFVDAGGIVRVDAEMAAPVADQPVVQHFEVNVLPLQVCITYELILQLYAFATTPAPHLDKQEEKVRSQFLQYTAKSSKKVARLSHAGGDSACAGHVDDADVVATKEAESPTHPDHRPPMQSTATNLVTFKHIRLGTILVLLTYKSGKATGGAVMLPQHLEEMRGFELKLHSLVYTDKTCTVSDLVLRVRRDILLDVLSQVGRNFNNIGVFLKERLDISRWAGFELNNPLKSLSMSSGVRESDGPSPPSPLAKTSEVFSLELKPEKSANPIKKAKSRFRFFRMKKKDKRAEILAAEVCEKDDDE</sequence>
<dbReference type="InterPro" id="IPR045167">
    <property type="entry name" value="Hobbit"/>
</dbReference>
<proteinExistence type="predicted"/>
<evidence type="ECO:0000256" key="1">
    <source>
        <dbReference type="SAM" id="MobiDB-lite"/>
    </source>
</evidence>
<gene>
    <name evidence="2" type="ORF">H310_10554</name>
</gene>
<dbReference type="RefSeq" id="XP_008875194.1">
    <property type="nucleotide sequence ID" value="XM_008876972.1"/>
</dbReference>
<dbReference type="PANTHER" id="PTHR15678">
    <property type="entry name" value="ANTIGEN MLAA-22-RELATED"/>
    <property type="match status" value="1"/>
</dbReference>
<dbReference type="EMBL" id="KI913977">
    <property type="protein sequence ID" value="ETV96402.1"/>
    <property type="molecule type" value="Genomic_DNA"/>
</dbReference>